<dbReference type="InterPro" id="IPR023214">
    <property type="entry name" value="HAD_sf"/>
</dbReference>
<name>A0A2S0WFX7_9CORY</name>
<dbReference type="RefSeq" id="WP_108404644.1">
    <property type="nucleotide sequence ID" value="NZ_CP026948.1"/>
</dbReference>
<keyword evidence="2" id="KW-1185">Reference proteome</keyword>
<dbReference type="KEGG" id="clia:C3E79_09255"/>
<dbReference type="Pfam" id="PF02358">
    <property type="entry name" value="Trehalose_PPase"/>
    <property type="match status" value="1"/>
</dbReference>
<proteinExistence type="predicted"/>
<reference evidence="2" key="1">
    <citation type="submission" date="2018-01" db="EMBL/GenBank/DDBJ databases">
        <authorList>
            <person name="Li J."/>
        </authorList>
    </citation>
    <scope>NUCLEOTIDE SEQUENCE [LARGE SCALE GENOMIC DNA]</scope>
    <source>
        <strain evidence="2">2184</strain>
    </source>
</reference>
<dbReference type="Gene3D" id="3.40.50.1000">
    <property type="entry name" value="HAD superfamily/HAD-like"/>
    <property type="match status" value="1"/>
</dbReference>
<sequence length="248" mass="26034">MTGLDAAVERIAAAPRLLVCVDFDGTICELGPDPYAVSAHPGAIEALTSLMALPATQVAVLSGRHLDGLRRVLPLGDPAVIVGSHGAESAHPPVLSKADAAYLADIERRLERLVVPGAFVEVKPYQRVIHAARLAERDPDAAQAVLERARAIDTGGRPVVEGHNIVEFSALEVTKGSWLGEHKALFDATFFAGDDRTDETALGVLGPADVGVKVGSQPSIAAHRVTGVEELAGVLGRLAAARSRFARR</sequence>
<organism evidence="1 2">
    <name type="scientific">Corynebacterium liangguodongii</name>
    <dbReference type="NCBI Taxonomy" id="2079535"/>
    <lineage>
        <taxon>Bacteria</taxon>
        <taxon>Bacillati</taxon>
        <taxon>Actinomycetota</taxon>
        <taxon>Actinomycetes</taxon>
        <taxon>Mycobacteriales</taxon>
        <taxon>Corynebacteriaceae</taxon>
        <taxon>Corynebacterium</taxon>
    </lineage>
</organism>
<evidence type="ECO:0000313" key="2">
    <source>
        <dbReference type="Proteomes" id="UP000244754"/>
    </source>
</evidence>
<dbReference type="OrthoDB" id="9816160at2"/>
<evidence type="ECO:0000313" key="1">
    <source>
        <dbReference type="EMBL" id="AWB84636.1"/>
    </source>
</evidence>
<dbReference type="InterPro" id="IPR003337">
    <property type="entry name" value="Trehalose_PPase"/>
</dbReference>
<dbReference type="AlphaFoldDB" id="A0A2S0WFX7"/>
<dbReference type="Gene3D" id="3.30.70.1020">
    <property type="entry name" value="Trehalose-6-phosphate phosphatase related protein, domain 2"/>
    <property type="match status" value="1"/>
</dbReference>
<dbReference type="GO" id="GO:0005992">
    <property type="term" value="P:trehalose biosynthetic process"/>
    <property type="evidence" value="ECO:0007669"/>
    <property type="project" value="InterPro"/>
</dbReference>
<gene>
    <name evidence="1" type="ORF">C3E79_09255</name>
</gene>
<protein>
    <submittedName>
        <fullName evidence="1">Trehalose-phosphatase</fullName>
    </submittedName>
</protein>
<accession>A0A2S0WFX7</accession>
<dbReference type="SUPFAM" id="SSF56784">
    <property type="entry name" value="HAD-like"/>
    <property type="match status" value="1"/>
</dbReference>
<dbReference type="InterPro" id="IPR036412">
    <property type="entry name" value="HAD-like_sf"/>
</dbReference>
<dbReference type="Proteomes" id="UP000244754">
    <property type="component" value="Chromosome"/>
</dbReference>
<dbReference type="EMBL" id="CP026948">
    <property type="protein sequence ID" value="AWB84636.1"/>
    <property type="molecule type" value="Genomic_DNA"/>
</dbReference>